<feature type="region of interest" description="Disordered" evidence="6">
    <location>
        <begin position="49"/>
        <end position="81"/>
    </location>
</feature>
<dbReference type="Pfam" id="PF00069">
    <property type="entry name" value="Pkinase"/>
    <property type="match status" value="1"/>
</dbReference>
<keyword evidence="1" id="KW-0808">Transferase</keyword>
<dbReference type="InterPro" id="IPR011990">
    <property type="entry name" value="TPR-like_helical_dom_sf"/>
</dbReference>
<dbReference type="InterPro" id="IPR000719">
    <property type="entry name" value="Prot_kinase_dom"/>
</dbReference>
<dbReference type="SUPFAM" id="SSF56112">
    <property type="entry name" value="Protein kinase-like (PK-like)"/>
    <property type="match status" value="1"/>
</dbReference>
<dbReference type="STRING" id="54.SAMN02745121_07543"/>
<evidence type="ECO:0000256" key="5">
    <source>
        <dbReference type="PROSITE-ProRule" id="PRU10141"/>
    </source>
</evidence>
<feature type="binding site" evidence="5">
    <location>
        <position position="120"/>
    </location>
    <ligand>
        <name>ATP</name>
        <dbReference type="ChEBI" id="CHEBI:30616"/>
    </ligand>
</feature>
<evidence type="ECO:0000313" key="8">
    <source>
        <dbReference type="EMBL" id="SFF21327.1"/>
    </source>
</evidence>
<protein>
    <submittedName>
        <fullName evidence="8">Serine/threonine protein kinase</fullName>
    </submittedName>
</protein>
<dbReference type="GO" id="GO:0005524">
    <property type="term" value="F:ATP binding"/>
    <property type="evidence" value="ECO:0007669"/>
    <property type="project" value="UniProtKB-UniRule"/>
</dbReference>
<dbReference type="SUPFAM" id="SSF48452">
    <property type="entry name" value="TPR-like"/>
    <property type="match status" value="3"/>
</dbReference>
<sequence>MPSSPLSACLGTETLLELVEGRADAATHARVEAHASRCEACRRLLSELASDATEAPTPDAGAPTRTPGPDDEDPASELDLPLQPGARLGRYVVMSQLGAGGMGVVYAAHDPELGRPVALKLLRPRPTGPRRELEDRLRREAQAMARLSHPNVAAIHDVGRIGDRIFIAMELIRGQTLAAWLRAAPRSRRDILARFSLAGRGLAAAHAAGLVHRDFKPENVLVSDDGQVRVVDFGLARASGDERLATTAPSTDGGERLADLTATGVVLGTPIYMAPEQHEGRPAEARSDQFSFCVALYTALYGERPFAGDTVESLATAVRDGRLAQPPRGARVPRHLRRALLRGLSVAPADRFPSMDALLAALAREPGRRLGAAALLVGAGALAAGLAYAAAAEPALCRGAARHLEGVWDGERREQVTHALTRAGAPPAAIAELVGDLDGYAARWVAMRTETCAATWLHGEQTEELLGLRTSCLDARLRELQALGDRLLAADRQAAEQAVRAAHRLSDLEGCADVEALTAPVRPPADPQTRRQVEALRARLAELKALWDAGQYRDGLTRARALTPEARALGYRPLLAEALHLEGILADEVGEFDAAARSLTAAIWAAEASRHDVVTANALTDLMWIRAIEQAEYDELPALEGRLTAALERLGRPRAREATFLSMRGRVALERGDLDAADADLQQALAIRERRFGPDDLRTLEIVFFLAGVALQRSDGEAALPLLERVLAGQRRVYGDDHPEVAFTVETLGAALYALHRYDEAEAAYERALATYQRALGPDHHRIATVLHNLGQVHAWQGREQDEIDRMRQAASLSERELGPHHPHTGDVLAGLASALSRAGRHGEAEATYRRALAALRASVGPDHYWIGDALFGLGELEVELGRYEDARRSITQSLAISRKARGDDYGGADELRVLGDIEYRLGRPERSAELLEQAVAVQDPGADPGLVAWTRGLLARALYDAGRDRPRARALLDEAWRHIRADDRMEEERATLDAWMKARGLRPPP</sequence>
<dbReference type="OrthoDB" id="9801841at2"/>
<dbReference type="Gene3D" id="1.25.40.10">
    <property type="entry name" value="Tetratricopeptide repeat domain"/>
    <property type="match status" value="2"/>
</dbReference>
<dbReference type="Pfam" id="PF13424">
    <property type="entry name" value="TPR_12"/>
    <property type="match status" value="2"/>
</dbReference>
<accession>A0A1I2GX27</accession>
<dbReference type="PANTHER" id="PTHR43289:SF6">
    <property type="entry name" value="SERINE_THREONINE-PROTEIN KINASE NEKL-3"/>
    <property type="match status" value="1"/>
</dbReference>
<evidence type="ECO:0000256" key="4">
    <source>
        <dbReference type="ARBA" id="ARBA00022840"/>
    </source>
</evidence>
<keyword evidence="9" id="KW-1185">Reference proteome</keyword>
<evidence type="ECO:0000259" key="7">
    <source>
        <dbReference type="PROSITE" id="PS50011"/>
    </source>
</evidence>
<dbReference type="CDD" id="cd14014">
    <property type="entry name" value="STKc_PknB_like"/>
    <property type="match status" value="1"/>
</dbReference>
<name>A0A1I2GX27_9BACT</name>
<evidence type="ECO:0000256" key="2">
    <source>
        <dbReference type="ARBA" id="ARBA00022741"/>
    </source>
</evidence>
<dbReference type="AlphaFoldDB" id="A0A1I2GX27"/>
<dbReference type="Gene3D" id="1.10.510.10">
    <property type="entry name" value="Transferase(Phosphotransferase) domain 1"/>
    <property type="match status" value="1"/>
</dbReference>
<evidence type="ECO:0000256" key="1">
    <source>
        <dbReference type="ARBA" id="ARBA00022679"/>
    </source>
</evidence>
<feature type="domain" description="Protein kinase" evidence="7">
    <location>
        <begin position="91"/>
        <end position="363"/>
    </location>
</feature>
<dbReference type="PROSITE" id="PS00108">
    <property type="entry name" value="PROTEIN_KINASE_ST"/>
    <property type="match status" value="1"/>
</dbReference>
<dbReference type="RefSeq" id="WP_096331837.1">
    <property type="nucleotide sequence ID" value="NZ_FOMX01000035.1"/>
</dbReference>
<dbReference type="PROSITE" id="PS00107">
    <property type="entry name" value="PROTEIN_KINASE_ATP"/>
    <property type="match status" value="1"/>
</dbReference>
<keyword evidence="2 5" id="KW-0547">Nucleotide-binding</keyword>
<dbReference type="EMBL" id="FOMX01000035">
    <property type="protein sequence ID" value="SFF21327.1"/>
    <property type="molecule type" value="Genomic_DNA"/>
</dbReference>
<keyword evidence="4 5" id="KW-0067">ATP-binding</keyword>
<gene>
    <name evidence="8" type="ORF">SAMN02745121_07543</name>
</gene>
<dbReference type="PROSITE" id="PS50011">
    <property type="entry name" value="PROTEIN_KINASE_DOM"/>
    <property type="match status" value="1"/>
</dbReference>
<proteinExistence type="predicted"/>
<dbReference type="Pfam" id="PF13374">
    <property type="entry name" value="TPR_10"/>
    <property type="match status" value="2"/>
</dbReference>
<organism evidence="8 9">
    <name type="scientific">Nannocystis exedens</name>
    <dbReference type="NCBI Taxonomy" id="54"/>
    <lineage>
        <taxon>Bacteria</taxon>
        <taxon>Pseudomonadati</taxon>
        <taxon>Myxococcota</taxon>
        <taxon>Polyangia</taxon>
        <taxon>Nannocystales</taxon>
        <taxon>Nannocystaceae</taxon>
        <taxon>Nannocystis</taxon>
    </lineage>
</organism>
<evidence type="ECO:0000313" key="9">
    <source>
        <dbReference type="Proteomes" id="UP000199400"/>
    </source>
</evidence>
<dbReference type="Gene3D" id="3.30.200.20">
    <property type="entry name" value="Phosphorylase Kinase, domain 1"/>
    <property type="match status" value="1"/>
</dbReference>
<evidence type="ECO:0000256" key="3">
    <source>
        <dbReference type="ARBA" id="ARBA00022777"/>
    </source>
</evidence>
<keyword evidence="3 8" id="KW-0418">Kinase</keyword>
<reference evidence="9" key="1">
    <citation type="submission" date="2016-10" db="EMBL/GenBank/DDBJ databases">
        <authorList>
            <person name="Varghese N."/>
            <person name="Submissions S."/>
        </authorList>
    </citation>
    <scope>NUCLEOTIDE SEQUENCE [LARGE SCALE GENOMIC DNA]</scope>
    <source>
        <strain evidence="9">ATCC 25963</strain>
    </source>
</reference>
<dbReference type="SMART" id="SM00028">
    <property type="entry name" value="TPR"/>
    <property type="match status" value="7"/>
</dbReference>
<dbReference type="InterPro" id="IPR017441">
    <property type="entry name" value="Protein_kinase_ATP_BS"/>
</dbReference>
<dbReference type="InterPro" id="IPR011009">
    <property type="entry name" value="Kinase-like_dom_sf"/>
</dbReference>
<keyword evidence="8" id="KW-0723">Serine/threonine-protein kinase</keyword>
<dbReference type="GO" id="GO:0004674">
    <property type="term" value="F:protein serine/threonine kinase activity"/>
    <property type="evidence" value="ECO:0007669"/>
    <property type="project" value="UniProtKB-KW"/>
</dbReference>
<dbReference type="Proteomes" id="UP000199400">
    <property type="component" value="Unassembled WGS sequence"/>
</dbReference>
<dbReference type="InterPro" id="IPR019734">
    <property type="entry name" value="TPR_rpt"/>
</dbReference>
<dbReference type="PANTHER" id="PTHR43289">
    <property type="entry name" value="MITOGEN-ACTIVATED PROTEIN KINASE KINASE KINASE 20-RELATED"/>
    <property type="match status" value="1"/>
</dbReference>
<dbReference type="InterPro" id="IPR008271">
    <property type="entry name" value="Ser/Thr_kinase_AS"/>
</dbReference>
<evidence type="ECO:0000256" key="6">
    <source>
        <dbReference type="SAM" id="MobiDB-lite"/>
    </source>
</evidence>